<accession>A0ABU0ENH7</accession>
<keyword evidence="2" id="KW-1185">Reference proteome</keyword>
<evidence type="ECO:0000313" key="2">
    <source>
        <dbReference type="Proteomes" id="UP001229651"/>
    </source>
</evidence>
<dbReference type="RefSeq" id="WP_306988456.1">
    <property type="nucleotide sequence ID" value="NZ_JAUSUT010000001.1"/>
</dbReference>
<dbReference type="Proteomes" id="UP001229651">
    <property type="component" value="Unassembled WGS sequence"/>
</dbReference>
<sequence length="42" mass="4799">MLRILGQLLDELADRADEDAAMFRRAAGWLTEIDRKANRKPA</sequence>
<reference evidence="1 2" key="1">
    <citation type="submission" date="2023-07" db="EMBL/GenBank/DDBJ databases">
        <title>Sequencing the genomes of 1000 actinobacteria strains.</title>
        <authorList>
            <person name="Klenk H.-P."/>
        </authorList>
    </citation>
    <scope>NUCLEOTIDE SEQUENCE [LARGE SCALE GENOMIC DNA]</scope>
    <source>
        <strain evidence="1 2">DSM 45805</strain>
    </source>
</reference>
<proteinExistence type="predicted"/>
<dbReference type="EMBL" id="JAUSUT010000001">
    <property type="protein sequence ID" value="MDQ0376551.1"/>
    <property type="molecule type" value="Genomic_DNA"/>
</dbReference>
<protein>
    <submittedName>
        <fullName evidence="1">Uncharacterized protein</fullName>
    </submittedName>
</protein>
<evidence type="ECO:0000313" key="1">
    <source>
        <dbReference type="EMBL" id="MDQ0376551.1"/>
    </source>
</evidence>
<organism evidence="1 2">
    <name type="scientific">Amycolatopsis thermophila</name>
    <dbReference type="NCBI Taxonomy" id="206084"/>
    <lineage>
        <taxon>Bacteria</taxon>
        <taxon>Bacillati</taxon>
        <taxon>Actinomycetota</taxon>
        <taxon>Actinomycetes</taxon>
        <taxon>Pseudonocardiales</taxon>
        <taxon>Pseudonocardiaceae</taxon>
        <taxon>Amycolatopsis</taxon>
    </lineage>
</organism>
<comment type="caution">
    <text evidence="1">The sequence shown here is derived from an EMBL/GenBank/DDBJ whole genome shotgun (WGS) entry which is preliminary data.</text>
</comment>
<name>A0ABU0ENH7_9PSEU</name>
<gene>
    <name evidence="1" type="ORF">FB470_000545</name>
</gene>